<feature type="transmembrane region" description="Helical" evidence="1">
    <location>
        <begin position="12"/>
        <end position="32"/>
    </location>
</feature>
<evidence type="ECO:0008006" key="4">
    <source>
        <dbReference type="Google" id="ProtNLM"/>
    </source>
</evidence>
<dbReference type="RefSeq" id="WP_009137447.1">
    <property type="nucleotide sequence ID" value="NZ_JH594596.1"/>
</dbReference>
<dbReference type="GO" id="GO:0005886">
    <property type="term" value="C:plasma membrane"/>
    <property type="evidence" value="ECO:0007669"/>
    <property type="project" value="TreeGrafter"/>
</dbReference>
<evidence type="ECO:0000313" key="3">
    <source>
        <dbReference type="Proteomes" id="UP000004892"/>
    </source>
</evidence>
<dbReference type="PATRIC" id="fig|742817.3.peg.2463"/>
<dbReference type="Gene3D" id="3.30.70.1320">
    <property type="entry name" value="Multidrug efflux transporter AcrB pore domain like"/>
    <property type="match status" value="1"/>
</dbReference>
<dbReference type="Gene3D" id="3.30.70.1440">
    <property type="entry name" value="Multidrug efflux transporter AcrB pore domain"/>
    <property type="match status" value="1"/>
</dbReference>
<feature type="transmembrane region" description="Helical" evidence="1">
    <location>
        <begin position="523"/>
        <end position="542"/>
    </location>
</feature>
<feature type="transmembrane region" description="Helical" evidence="1">
    <location>
        <begin position="387"/>
        <end position="411"/>
    </location>
</feature>
<dbReference type="Pfam" id="PF00873">
    <property type="entry name" value="ACR_tran"/>
    <property type="match status" value="1"/>
</dbReference>
<gene>
    <name evidence="2" type="ORF">HMPREF9449_02300</name>
</gene>
<feature type="transmembrane region" description="Helical" evidence="1">
    <location>
        <begin position="880"/>
        <end position="900"/>
    </location>
</feature>
<dbReference type="GO" id="GO:0042910">
    <property type="term" value="F:xenobiotic transmembrane transporter activity"/>
    <property type="evidence" value="ECO:0007669"/>
    <property type="project" value="TreeGrafter"/>
</dbReference>
<keyword evidence="1" id="KW-1133">Transmembrane helix</keyword>
<dbReference type="PANTHER" id="PTHR32063:SF18">
    <property type="entry name" value="CATION EFFLUX SYSTEM PROTEIN"/>
    <property type="match status" value="1"/>
</dbReference>
<dbReference type="AlphaFoldDB" id="H1DIS1"/>
<dbReference type="EMBL" id="ADMC01000025">
    <property type="protein sequence ID" value="EHP46683.1"/>
    <property type="molecule type" value="Genomic_DNA"/>
</dbReference>
<keyword evidence="1" id="KW-0472">Membrane</keyword>
<feature type="transmembrane region" description="Helical" evidence="1">
    <location>
        <begin position="979"/>
        <end position="998"/>
    </location>
</feature>
<dbReference type="SUPFAM" id="SSF82693">
    <property type="entry name" value="Multidrug efflux transporter AcrB pore domain, PN1, PN2, PC1 and PC2 subdomains"/>
    <property type="match status" value="2"/>
</dbReference>
<keyword evidence="3" id="KW-1185">Reference proteome</keyword>
<feature type="transmembrane region" description="Helical" evidence="1">
    <location>
        <begin position="907"/>
        <end position="926"/>
    </location>
</feature>
<feature type="transmembrane region" description="Helical" evidence="1">
    <location>
        <begin position="932"/>
        <end position="954"/>
    </location>
</feature>
<evidence type="ECO:0000313" key="2">
    <source>
        <dbReference type="EMBL" id="EHP46683.1"/>
    </source>
</evidence>
<protein>
    <recommendedName>
        <fullName evidence="4">Hydrophobe/amphiphile efflux-1 (HAE1) family RND transporter</fullName>
    </recommendedName>
</protein>
<name>H1DIS1_9BACT</name>
<dbReference type="GeneID" id="98069846"/>
<dbReference type="HOGENOM" id="CLU_002755_1_2_10"/>
<dbReference type="InterPro" id="IPR027463">
    <property type="entry name" value="AcrB_DN_DC_subdom"/>
</dbReference>
<dbReference type="STRING" id="742817.HMPREF9449_02300"/>
<comment type="caution">
    <text evidence="2">The sequence shown here is derived from an EMBL/GenBank/DDBJ whole genome shotgun (WGS) entry which is preliminary data.</text>
</comment>
<dbReference type="Gene3D" id="3.30.70.1430">
    <property type="entry name" value="Multidrug efflux transporter AcrB pore domain"/>
    <property type="match status" value="2"/>
</dbReference>
<dbReference type="SUPFAM" id="SSF82714">
    <property type="entry name" value="Multidrug efflux transporter AcrB TolC docking domain, DN and DC subdomains"/>
    <property type="match status" value="2"/>
</dbReference>
<dbReference type="Gene3D" id="3.30.2090.10">
    <property type="entry name" value="Multidrug efflux transporter AcrB TolC docking domain, DN and DC subdomains"/>
    <property type="match status" value="2"/>
</dbReference>
<dbReference type="PRINTS" id="PR00702">
    <property type="entry name" value="ACRIFLAVINRP"/>
</dbReference>
<sequence>MTITEYALNNRALMKFFIAVLVVGGIFAFLSMSKLEDPEIKVKQAMVITVYPGASAHKVELEVTDVLEKSIRSMGEIDNIQSRSLADVSQITVEMKSTVNPEELEQQWDMLRRKVTNAQASLPDGVRPSVVMDDFGDVYGMFYAMTTDGIADEELIDYAQLVKRELQDIEGVRKVEIYGDRKPCINIEIIRDKMANLGVHPLEVLSTLNNQNKTVYPGYFDSGDERIRVAVSDDYKSIEDIQNLIIQGHEQDQLRLGDIASVTRGYDTPSRNQMRYDGARALGVSVSMEKGGNVVDLGKIVDRELEQLKQSRIPVGIEFQKVFFQPDQVRDAIGIFMVNLVESIFVVILILMLTMGFRSGAIIGAGLLIIVLGSFVVLYLFDGTMQRVSLAALIVAMGMLVDNAIVIIDGIQVDLERGVPKPAALVNIVKKTAMPLLGATLIAILAFLPIFISPDTTGEYVRDLFIVLAVSLLLSWILALTQIPMHADRFLKVKARKDKDLFDSPIYRKFRTLLSYMLWHKKLAIGVTVLLLGLSVYLYRYIPQGFFPDLSYSQLYIEYSMSEGTRTERLKADLEKVEKYLLSYPGITHVTTSIGGTPSRYNLVRSIAEPSMSYGELIVDYTDPDALKASIPVLQEELTQNFPDAYVRIKRYNLMYEKFPVELMFTGPDPAVLKELSAKAERIMKDEPSAMLVRNDWEPMKPVLTVDYHQPVARTAGLSRSDIGVSMLAATDGMPVGSFYEGTHSLPIYIKSVDNKGEKLESLNNIPVWSMMPSMAAISGETLKGLLMGTIKSEELLSETIGSIPLNQATRGIQICWEDPVVRRYNGQRAIKAQCNNAPGHTAAEVRAALMEKTDTITLPEGYSKQWLGEYRASSESTKYLFRSLPWAVILMVAILIMLFKDFKKPAIILLCLPLAIIGIVFGMLLSGKDFGFVAIVGALGLIGMMIKNGVVLLDEITLQIQSGKEPHQALLDSSSSRFRPVMMASLTTIVGMIPLLGDDLFGSLAVTIMSGLLIGSVITLVFIPVLFSLFSHIKGKRQE</sequence>
<accession>H1DIS1</accession>
<dbReference type="eggNOG" id="COG0841">
    <property type="taxonomic scope" value="Bacteria"/>
</dbReference>
<feature type="transmembrane region" description="Helical" evidence="1">
    <location>
        <begin position="432"/>
        <end position="452"/>
    </location>
</feature>
<feature type="transmembrane region" description="Helical" evidence="1">
    <location>
        <begin position="1004"/>
        <end position="1031"/>
    </location>
</feature>
<dbReference type="PANTHER" id="PTHR32063">
    <property type="match status" value="1"/>
</dbReference>
<dbReference type="InterPro" id="IPR001036">
    <property type="entry name" value="Acrflvin-R"/>
</dbReference>
<feature type="transmembrane region" description="Helical" evidence="1">
    <location>
        <begin position="360"/>
        <end position="381"/>
    </location>
</feature>
<dbReference type="SUPFAM" id="SSF82866">
    <property type="entry name" value="Multidrug efflux transporter AcrB transmembrane domain"/>
    <property type="match status" value="2"/>
</dbReference>
<evidence type="ECO:0000256" key="1">
    <source>
        <dbReference type="SAM" id="Phobius"/>
    </source>
</evidence>
<proteinExistence type="predicted"/>
<reference evidence="2 3" key="1">
    <citation type="submission" date="2012-01" db="EMBL/GenBank/DDBJ databases">
        <title>The Genome Sequence of Odoribacter laneus YIT 12061.</title>
        <authorList>
            <consortium name="The Broad Institute Genome Sequencing Platform"/>
            <person name="Earl A."/>
            <person name="Ward D."/>
            <person name="Feldgarden M."/>
            <person name="Gevers D."/>
            <person name="Morotomi M."/>
            <person name="Young S.K."/>
            <person name="Zeng Q."/>
            <person name="Gargeya S."/>
            <person name="Fitzgerald M."/>
            <person name="Haas B."/>
            <person name="Abouelleil A."/>
            <person name="Alvarado L."/>
            <person name="Arachchi H.M."/>
            <person name="Berlin A."/>
            <person name="Chapman S.B."/>
            <person name="Gearin G."/>
            <person name="Goldberg J."/>
            <person name="Griggs A."/>
            <person name="Gujja S."/>
            <person name="Hansen M."/>
            <person name="Heiman D."/>
            <person name="Howarth C."/>
            <person name="Larimer J."/>
            <person name="Lui A."/>
            <person name="MacDonald P.J.P."/>
            <person name="McCowen C."/>
            <person name="Montmayeur A."/>
            <person name="Murphy C."/>
            <person name="Neiman D."/>
            <person name="Pearson M."/>
            <person name="Priest M."/>
            <person name="Roberts A."/>
            <person name="Saif S."/>
            <person name="Shea T."/>
            <person name="Sisk P."/>
            <person name="Stolte C."/>
            <person name="Sykes S."/>
            <person name="Wortman J."/>
            <person name="Nusbaum C."/>
            <person name="Birren B."/>
        </authorList>
    </citation>
    <scope>NUCLEOTIDE SEQUENCE [LARGE SCALE GENOMIC DNA]</scope>
    <source>
        <strain evidence="2 3">YIT 12061</strain>
    </source>
</reference>
<dbReference type="Proteomes" id="UP000004892">
    <property type="component" value="Unassembled WGS sequence"/>
</dbReference>
<feature type="transmembrane region" description="Helical" evidence="1">
    <location>
        <begin position="464"/>
        <end position="487"/>
    </location>
</feature>
<keyword evidence="1" id="KW-0812">Transmembrane</keyword>
<dbReference type="Gene3D" id="1.20.1640.10">
    <property type="entry name" value="Multidrug efflux transporter AcrB transmembrane domain"/>
    <property type="match status" value="2"/>
</dbReference>
<organism evidence="2 3">
    <name type="scientific">Odoribacter laneus YIT 12061</name>
    <dbReference type="NCBI Taxonomy" id="742817"/>
    <lineage>
        <taxon>Bacteria</taxon>
        <taxon>Pseudomonadati</taxon>
        <taxon>Bacteroidota</taxon>
        <taxon>Bacteroidia</taxon>
        <taxon>Bacteroidales</taxon>
        <taxon>Odoribacteraceae</taxon>
        <taxon>Odoribacter</taxon>
    </lineage>
</organism>
<feature type="transmembrane region" description="Helical" evidence="1">
    <location>
        <begin position="332"/>
        <end position="353"/>
    </location>
</feature>